<protein>
    <submittedName>
        <fullName evidence="1">Uncharacterized protein</fullName>
    </submittedName>
</protein>
<dbReference type="RefSeq" id="WP_066133482.1">
    <property type="nucleotide sequence ID" value="NZ_FKIF01000010.1"/>
</dbReference>
<dbReference type="InterPro" id="IPR013324">
    <property type="entry name" value="RNA_pol_sigma_r3/r4-like"/>
</dbReference>
<dbReference type="EMBL" id="FKIF01000010">
    <property type="protein sequence ID" value="SAI74288.1"/>
    <property type="molecule type" value="Genomic_DNA"/>
</dbReference>
<reference evidence="1 2" key="1">
    <citation type="submission" date="2016-04" db="EMBL/GenBank/DDBJ databases">
        <authorList>
            <consortium name="Pathogen Informatics"/>
        </authorList>
    </citation>
    <scope>NUCLEOTIDE SEQUENCE [LARGE SCALE GENOMIC DNA]</scope>
    <source>
        <strain evidence="1 2">H050680373</strain>
    </source>
</reference>
<dbReference type="STRING" id="288768.SAMEA3906486_05069"/>
<dbReference type="OrthoDB" id="8589148at2"/>
<accession>A0A157SV07</accession>
<gene>
    <name evidence="1" type="ORF">SAMEA3906486_05069</name>
</gene>
<keyword evidence="2" id="KW-1185">Reference proteome</keyword>
<organism evidence="1 2">
    <name type="scientific">Bordetella ansorpii</name>
    <dbReference type="NCBI Taxonomy" id="288768"/>
    <lineage>
        <taxon>Bacteria</taxon>
        <taxon>Pseudomonadati</taxon>
        <taxon>Pseudomonadota</taxon>
        <taxon>Betaproteobacteria</taxon>
        <taxon>Burkholderiales</taxon>
        <taxon>Alcaligenaceae</taxon>
        <taxon>Bordetella</taxon>
    </lineage>
</organism>
<proteinExistence type="predicted"/>
<evidence type="ECO:0000313" key="2">
    <source>
        <dbReference type="Proteomes" id="UP000076848"/>
    </source>
</evidence>
<name>A0A157SV07_9BORD</name>
<dbReference type="AlphaFoldDB" id="A0A157SV07"/>
<sequence length="69" mass="7470">MPRRRLGILLAAQMEDLSAQEVALRYGITVRSVQGELRRARLVLVVGEGGSTRARPGFGAAAPTYAMRT</sequence>
<dbReference type="Proteomes" id="UP000076848">
    <property type="component" value="Unassembled WGS sequence"/>
</dbReference>
<dbReference type="SUPFAM" id="SSF88659">
    <property type="entry name" value="Sigma3 and sigma4 domains of RNA polymerase sigma factors"/>
    <property type="match status" value="1"/>
</dbReference>
<evidence type="ECO:0000313" key="1">
    <source>
        <dbReference type="EMBL" id="SAI74288.1"/>
    </source>
</evidence>